<feature type="domain" description="DUF7708" evidence="1">
    <location>
        <begin position="77"/>
        <end position="219"/>
    </location>
</feature>
<protein>
    <recommendedName>
        <fullName evidence="1">DUF7708 domain-containing protein</fullName>
    </recommendedName>
</protein>
<gene>
    <name evidence="2" type="ORF">FNAPI_11396</name>
</gene>
<organism evidence="2 3">
    <name type="scientific">Fusarium napiforme</name>
    <dbReference type="NCBI Taxonomy" id="42672"/>
    <lineage>
        <taxon>Eukaryota</taxon>
        <taxon>Fungi</taxon>
        <taxon>Dikarya</taxon>
        <taxon>Ascomycota</taxon>
        <taxon>Pezizomycotina</taxon>
        <taxon>Sordariomycetes</taxon>
        <taxon>Hypocreomycetidae</taxon>
        <taxon>Hypocreales</taxon>
        <taxon>Nectriaceae</taxon>
        <taxon>Fusarium</taxon>
        <taxon>Fusarium fujikuroi species complex</taxon>
    </lineage>
</organism>
<sequence>MAAFQGSFIINQTSLDDTDVILKEAFEMARNAVKASQFSKASQLLSDSFDSLESVKVSVEATFERYESARNSRVASWLHRLSRRIHYYGRVLDVMVQHHPEYVSLAWGMMKLLFMISIEHENHVLGIAKALTEISDLLPDIDITAQLYVTPRIRTALANLYASIIQLFIRAQNWCEKGRFSSIKRIAQSVVTPFELQYSDILESIRYHSGVIKQIGATNNLVDVRNIKATAEETYRKVNHLSAELASIKDMISLNSTALSNTNNRLSDLQFSQILMFLSRDLNDTIWDPSKTVRYLTSLKRRQNFDQLPSSFFSSLKLRRWTAAPNSEVCLIMGNVPSRVALRFFCLDVIQQLRGADVPCLLALKINHLKDIAPDCVSNIDILKYLVKQALQHTKGFQTQGSMALNCTVVSCARSEAEWLDLLGMVLSAFNKQVYMIIDLGILDRRLESSEFEFSWLTALKQLLEKLSSHQPTLCIKVMLISSSSSLPFKLSSADYSQHCIPVRAEVITVRLRKKCHY</sequence>
<dbReference type="Proteomes" id="UP000574317">
    <property type="component" value="Unassembled WGS sequence"/>
</dbReference>
<keyword evidence="3" id="KW-1185">Reference proteome</keyword>
<comment type="caution">
    <text evidence="2">The sequence shown here is derived from an EMBL/GenBank/DDBJ whole genome shotgun (WGS) entry which is preliminary data.</text>
</comment>
<evidence type="ECO:0000313" key="2">
    <source>
        <dbReference type="EMBL" id="KAF5537507.1"/>
    </source>
</evidence>
<dbReference type="EMBL" id="JAAOAO010000535">
    <property type="protein sequence ID" value="KAF5537507.1"/>
    <property type="molecule type" value="Genomic_DNA"/>
</dbReference>
<reference evidence="2 3" key="1">
    <citation type="submission" date="2020-05" db="EMBL/GenBank/DDBJ databases">
        <title>Identification and distribution of gene clusters putatively required for synthesis of sphingolipid metabolism inhibitors in phylogenetically diverse species of the filamentous fungus Fusarium.</title>
        <authorList>
            <person name="Kim H.-S."/>
            <person name="Busman M."/>
            <person name="Brown D.W."/>
            <person name="Divon H."/>
            <person name="Uhlig S."/>
            <person name="Proctor R.H."/>
        </authorList>
    </citation>
    <scope>NUCLEOTIDE SEQUENCE [LARGE SCALE GENOMIC DNA]</scope>
    <source>
        <strain evidence="2 3">NRRL 25196</strain>
    </source>
</reference>
<proteinExistence type="predicted"/>
<dbReference type="AlphaFoldDB" id="A0A8H5IKB4"/>
<evidence type="ECO:0000259" key="1">
    <source>
        <dbReference type="Pfam" id="PF24809"/>
    </source>
</evidence>
<evidence type="ECO:0000313" key="3">
    <source>
        <dbReference type="Proteomes" id="UP000574317"/>
    </source>
</evidence>
<dbReference type="InterPro" id="IPR056125">
    <property type="entry name" value="DUF7708"/>
</dbReference>
<name>A0A8H5IKB4_9HYPO</name>
<dbReference type="Pfam" id="PF24809">
    <property type="entry name" value="DUF7708"/>
    <property type="match status" value="1"/>
</dbReference>
<accession>A0A8H5IKB4</accession>